<dbReference type="SUPFAM" id="SSF48452">
    <property type="entry name" value="TPR-like"/>
    <property type="match status" value="1"/>
</dbReference>
<proteinExistence type="predicted"/>
<dbReference type="Gene3D" id="1.25.40.10">
    <property type="entry name" value="Tetratricopeptide repeat domain"/>
    <property type="match status" value="1"/>
</dbReference>
<name>Q111N7_TRIEI</name>
<dbReference type="InterPro" id="IPR011990">
    <property type="entry name" value="TPR-like_helical_dom_sf"/>
</dbReference>
<reference evidence="1" key="1">
    <citation type="submission" date="2006-06" db="EMBL/GenBank/DDBJ databases">
        <title>Complete sequence of Trichodesmium erythraeum IMS101.</title>
        <authorList>
            <consortium name="US DOE Joint Genome Institute"/>
            <person name="Copeland A."/>
            <person name="Lucas S."/>
            <person name="Lapidus A."/>
            <person name="Barry K."/>
            <person name="Detter J.C."/>
            <person name="Glavina del Rio T."/>
            <person name="Hammon N."/>
            <person name="Israni S."/>
            <person name="Dalin E."/>
            <person name="Tice H."/>
            <person name="Pitluck S."/>
            <person name="Kiss H."/>
            <person name="Munk A.C."/>
            <person name="Brettin T."/>
            <person name="Bruce D."/>
            <person name="Han C."/>
            <person name="Tapia R."/>
            <person name="Gilna P."/>
            <person name="Schmutz J."/>
            <person name="Larimer F."/>
            <person name="Land M."/>
            <person name="Hauser L."/>
            <person name="Kyrpides N."/>
            <person name="Kim E."/>
            <person name="Richardson P."/>
        </authorList>
    </citation>
    <scope>NUCLEOTIDE SEQUENCE [LARGE SCALE GENOMIC DNA]</scope>
    <source>
        <strain evidence="1">IMS101</strain>
    </source>
</reference>
<dbReference type="AlphaFoldDB" id="Q111N7"/>
<dbReference type="EMBL" id="CP000393">
    <property type="protein sequence ID" value="ABG51787.1"/>
    <property type="molecule type" value="Genomic_DNA"/>
</dbReference>
<sequence>MKILEGEKEAMADFGIGYVSDKIGQPQKTLKYYEKGLPILPEVGDRSEKATTLNNIVVIYGDSNQAEKNYKQLEKVIWEANFFF</sequence>
<gene>
    <name evidence="1" type="ordered locus">Tery_2590</name>
</gene>
<accession>Q111N7</accession>
<evidence type="ECO:0000313" key="1">
    <source>
        <dbReference type="EMBL" id="ABG51787.1"/>
    </source>
</evidence>
<dbReference type="RefSeq" id="WP_011612149.1">
    <property type="nucleotide sequence ID" value="NC_008312.1"/>
</dbReference>
<dbReference type="OrthoDB" id="524429at2"/>
<dbReference type="KEGG" id="ter:Tery_2590"/>
<dbReference type="eggNOG" id="COG0457">
    <property type="taxonomic scope" value="Bacteria"/>
</dbReference>
<dbReference type="HOGENOM" id="CLU_2526539_0_0_3"/>
<protein>
    <submittedName>
        <fullName evidence="1">TPR repeat</fullName>
    </submittedName>
</protein>
<organism evidence="1">
    <name type="scientific">Trichodesmium erythraeum (strain IMS101)</name>
    <dbReference type="NCBI Taxonomy" id="203124"/>
    <lineage>
        <taxon>Bacteria</taxon>
        <taxon>Bacillati</taxon>
        <taxon>Cyanobacteriota</taxon>
        <taxon>Cyanophyceae</taxon>
        <taxon>Oscillatoriophycideae</taxon>
        <taxon>Oscillatoriales</taxon>
        <taxon>Microcoleaceae</taxon>
        <taxon>Trichodesmium</taxon>
    </lineage>
</organism>